<accession>A0A4V4HCK0</accession>
<evidence type="ECO:0000313" key="1">
    <source>
        <dbReference type="EMBL" id="THU83685.1"/>
    </source>
</evidence>
<organism evidence="1 2">
    <name type="scientific">Dendrothele bispora (strain CBS 962.96)</name>
    <dbReference type="NCBI Taxonomy" id="1314807"/>
    <lineage>
        <taxon>Eukaryota</taxon>
        <taxon>Fungi</taxon>
        <taxon>Dikarya</taxon>
        <taxon>Basidiomycota</taxon>
        <taxon>Agaricomycotina</taxon>
        <taxon>Agaricomycetes</taxon>
        <taxon>Agaricomycetidae</taxon>
        <taxon>Agaricales</taxon>
        <taxon>Agaricales incertae sedis</taxon>
        <taxon>Dendrothele</taxon>
    </lineage>
</organism>
<sequence>MHFFCLTADDQPLIPPLPNSKKYINFTLTPEEWQVITLCRDVLKVTATRNAILGKEDTATSHWVIPAMHEVKEEWENFLEDPTYEIIAPAIQAGLNNMYKWYRKVTEDTPVYFICHVLDPRRRLAFLEAAWEPALLEKGLKLMRNVFLLYKSKIQVESPSPTSKKAVQPLTSYSSADSYMDQFIAKKQKQKAGELSSQSSLPVSQYQELEKYLEGVYLYIIYIHGF</sequence>
<dbReference type="SUPFAM" id="SSF53098">
    <property type="entry name" value="Ribonuclease H-like"/>
    <property type="match status" value="1"/>
</dbReference>
<gene>
    <name evidence="1" type="ORF">K435DRAFT_423995</name>
</gene>
<keyword evidence="2" id="KW-1185">Reference proteome</keyword>
<name>A0A4V4HCK0_DENBC</name>
<dbReference type="AlphaFoldDB" id="A0A4V4HCK0"/>
<evidence type="ECO:0000313" key="2">
    <source>
        <dbReference type="Proteomes" id="UP000297245"/>
    </source>
</evidence>
<protein>
    <recommendedName>
        <fullName evidence="3">hAT-like transposase RNase-H fold domain-containing protein</fullName>
    </recommendedName>
</protein>
<dbReference type="OrthoDB" id="3058553at2759"/>
<reference evidence="1 2" key="1">
    <citation type="journal article" date="2019" name="Nat. Ecol. Evol.">
        <title>Megaphylogeny resolves global patterns of mushroom evolution.</title>
        <authorList>
            <person name="Varga T."/>
            <person name="Krizsan K."/>
            <person name="Foldi C."/>
            <person name="Dima B."/>
            <person name="Sanchez-Garcia M."/>
            <person name="Sanchez-Ramirez S."/>
            <person name="Szollosi G.J."/>
            <person name="Szarkandi J.G."/>
            <person name="Papp V."/>
            <person name="Albert L."/>
            <person name="Andreopoulos W."/>
            <person name="Angelini C."/>
            <person name="Antonin V."/>
            <person name="Barry K.W."/>
            <person name="Bougher N.L."/>
            <person name="Buchanan P."/>
            <person name="Buyck B."/>
            <person name="Bense V."/>
            <person name="Catcheside P."/>
            <person name="Chovatia M."/>
            <person name="Cooper J."/>
            <person name="Damon W."/>
            <person name="Desjardin D."/>
            <person name="Finy P."/>
            <person name="Geml J."/>
            <person name="Haridas S."/>
            <person name="Hughes K."/>
            <person name="Justo A."/>
            <person name="Karasinski D."/>
            <person name="Kautmanova I."/>
            <person name="Kiss B."/>
            <person name="Kocsube S."/>
            <person name="Kotiranta H."/>
            <person name="LaButti K.M."/>
            <person name="Lechner B.E."/>
            <person name="Liimatainen K."/>
            <person name="Lipzen A."/>
            <person name="Lukacs Z."/>
            <person name="Mihaltcheva S."/>
            <person name="Morgado L.N."/>
            <person name="Niskanen T."/>
            <person name="Noordeloos M.E."/>
            <person name="Ohm R.A."/>
            <person name="Ortiz-Santana B."/>
            <person name="Ovrebo C."/>
            <person name="Racz N."/>
            <person name="Riley R."/>
            <person name="Savchenko A."/>
            <person name="Shiryaev A."/>
            <person name="Soop K."/>
            <person name="Spirin V."/>
            <person name="Szebenyi C."/>
            <person name="Tomsovsky M."/>
            <person name="Tulloss R.E."/>
            <person name="Uehling J."/>
            <person name="Grigoriev I.V."/>
            <person name="Vagvolgyi C."/>
            <person name="Papp T."/>
            <person name="Martin F.M."/>
            <person name="Miettinen O."/>
            <person name="Hibbett D.S."/>
            <person name="Nagy L.G."/>
        </authorList>
    </citation>
    <scope>NUCLEOTIDE SEQUENCE [LARGE SCALE GENOMIC DNA]</scope>
    <source>
        <strain evidence="1 2">CBS 962.96</strain>
    </source>
</reference>
<dbReference type="InterPro" id="IPR012337">
    <property type="entry name" value="RNaseH-like_sf"/>
</dbReference>
<proteinExistence type="predicted"/>
<dbReference type="EMBL" id="ML179647">
    <property type="protein sequence ID" value="THU83685.1"/>
    <property type="molecule type" value="Genomic_DNA"/>
</dbReference>
<dbReference type="Proteomes" id="UP000297245">
    <property type="component" value="Unassembled WGS sequence"/>
</dbReference>
<evidence type="ECO:0008006" key="3">
    <source>
        <dbReference type="Google" id="ProtNLM"/>
    </source>
</evidence>